<keyword evidence="8" id="KW-0812">Transmembrane</keyword>
<gene>
    <name evidence="10" type="ORF">OJ253_2327</name>
</gene>
<dbReference type="CDD" id="cd11010">
    <property type="entry name" value="S1-P1_nuclease"/>
    <property type="match status" value="1"/>
</dbReference>
<keyword evidence="9" id="KW-0732">Signal</keyword>
<dbReference type="OrthoDB" id="441446at2759"/>
<comment type="similarity">
    <text evidence="1">Belongs to the nuclease type I family.</text>
</comment>
<dbReference type="InterPro" id="IPR003154">
    <property type="entry name" value="S1/P1nuclease"/>
</dbReference>
<dbReference type="PANTHER" id="PTHR33146">
    <property type="entry name" value="ENDONUCLEASE 4"/>
    <property type="match status" value="1"/>
</dbReference>
<name>A0A9D5HY92_9CRYT</name>
<dbReference type="Gene3D" id="1.10.575.10">
    <property type="entry name" value="P1 Nuclease"/>
    <property type="match status" value="1"/>
</dbReference>
<keyword evidence="4" id="KW-0255">Endonuclease</keyword>
<evidence type="ECO:0000256" key="9">
    <source>
        <dbReference type="SAM" id="SignalP"/>
    </source>
</evidence>
<dbReference type="Pfam" id="PF02265">
    <property type="entry name" value="S1-P1_nuclease"/>
    <property type="match status" value="1"/>
</dbReference>
<dbReference type="SUPFAM" id="SSF48537">
    <property type="entry name" value="Phospholipase C/P1 nuclease"/>
    <property type="match status" value="1"/>
</dbReference>
<evidence type="ECO:0000256" key="3">
    <source>
        <dbReference type="ARBA" id="ARBA00022723"/>
    </source>
</evidence>
<proteinExistence type="inferred from homology"/>
<dbReference type="GO" id="GO:0004519">
    <property type="term" value="F:endonuclease activity"/>
    <property type="evidence" value="ECO:0007669"/>
    <property type="project" value="UniProtKB-KW"/>
</dbReference>
<keyword evidence="3" id="KW-0479">Metal-binding</keyword>
<dbReference type="GO" id="GO:0003676">
    <property type="term" value="F:nucleic acid binding"/>
    <property type="evidence" value="ECO:0007669"/>
    <property type="project" value="InterPro"/>
</dbReference>
<evidence type="ECO:0000256" key="7">
    <source>
        <dbReference type="ARBA" id="ARBA00023180"/>
    </source>
</evidence>
<feature type="transmembrane region" description="Helical" evidence="8">
    <location>
        <begin position="370"/>
        <end position="390"/>
    </location>
</feature>
<dbReference type="EMBL" id="JAPCXC010000058">
    <property type="protein sequence ID" value="KAJ1607450.1"/>
    <property type="molecule type" value="Genomic_DNA"/>
</dbReference>
<keyword evidence="7" id="KW-0325">Glycoprotein</keyword>
<dbReference type="GO" id="GO:0016788">
    <property type="term" value="F:hydrolase activity, acting on ester bonds"/>
    <property type="evidence" value="ECO:0007669"/>
    <property type="project" value="InterPro"/>
</dbReference>
<feature type="signal peptide" evidence="9">
    <location>
        <begin position="1"/>
        <end position="28"/>
    </location>
</feature>
<evidence type="ECO:0000313" key="10">
    <source>
        <dbReference type="EMBL" id="KAJ1607450.1"/>
    </source>
</evidence>
<dbReference type="GO" id="GO:0006308">
    <property type="term" value="P:DNA catabolic process"/>
    <property type="evidence" value="ECO:0007669"/>
    <property type="project" value="InterPro"/>
</dbReference>
<keyword evidence="5" id="KW-0378">Hydrolase</keyword>
<organism evidence="10">
    <name type="scientific">Cryptosporidium canis</name>
    <dbReference type="NCBI Taxonomy" id="195482"/>
    <lineage>
        <taxon>Eukaryota</taxon>
        <taxon>Sar</taxon>
        <taxon>Alveolata</taxon>
        <taxon>Apicomplexa</taxon>
        <taxon>Conoidasida</taxon>
        <taxon>Coccidia</taxon>
        <taxon>Eucoccidiorida</taxon>
        <taxon>Eimeriorina</taxon>
        <taxon>Cryptosporidiidae</taxon>
        <taxon>Cryptosporidium</taxon>
    </lineage>
</organism>
<evidence type="ECO:0000256" key="6">
    <source>
        <dbReference type="ARBA" id="ARBA00023157"/>
    </source>
</evidence>
<dbReference type="AlphaFoldDB" id="A0A9D5HY92"/>
<feature type="chain" id="PRO_5038470342" evidence="9">
    <location>
        <begin position="29"/>
        <end position="423"/>
    </location>
</feature>
<accession>A0A9D5HY92</accession>
<evidence type="ECO:0000256" key="8">
    <source>
        <dbReference type="SAM" id="Phobius"/>
    </source>
</evidence>
<protein>
    <submittedName>
        <fullName evidence="10">S1/P1nuclease</fullName>
    </submittedName>
</protein>
<dbReference type="InterPro" id="IPR008947">
    <property type="entry name" value="PLipase_C/P1_nuclease_dom_sf"/>
</dbReference>
<dbReference type="Proteomes" id="UP001067231">
    <property type="component" value="Unassembled WGS sequence"/>
</dbReference>
<keyword evidence="2" id="KW-0540">Nuclease</keyword>
<keyword evidence="6" id="KW-1015">Disulfide bond</keyword>
<evidence type="ECO:0000256" key="5">
    <source>
        <dbReference type="ARBA" id="ARBA00022801"/>
    </source>
</evidence>
<sequence>MSMFKLIKLAFSTSLLFPLLSLIGQVLTFDADGHSAIGMTTLSGLQNNFSHKLKRLMNGKDIVDISGWGERVSKKHPSTLPFHFQSQSKGSLVKDSESTGGTDFKNMYVVWSDSNCKQNGHCLIPMIKHLYYRLIGDQSKFEISYPEGIQLTDSDSMKFLINLIGDLHQPMHFGFIEDNLGREITGIMNINGTDEKLSLFEIWESGITRKLKIEKPQFWFGGWTHILAIRDTFDRELLLWKKKGIDVIDDWAKESISIMYNEVYSHPISKQPVMNHFNIDITLEFAWLEIFRNRILIAGARLSIVLNEILRLREGKEKPFRATNSLLLSSDEDISHQVAGSMAGHTYKKQMIEINMFGKKLNISIWVRNFAINLIIVLLCISILAYISIFRLRDNYSILKNSQLPISEVKTKNIQMKQTSVID</sequence>
<evidence type="ECO:0000256" key="1">
    <source>
        <dbReference type="ARBA" id="ARBA00009547"/>
    </source>
</evidence>
<keyword evidence="8" id="KW-0472">Membrane</keyword>
<dbReference type="GO" id="GO:0046872">
    <property type="term" value="F:metal ion binding"/>
    <property type="evidence" value="ECO:0007669"/>
    <property type="project" value="UniProtKB-KW"/>
</dbReference>
<comment type="caution">
    <text evidence="10">The sequence shown here is derived from an EMBL/GenBank/DDBJ whole genome shotgun (WGS) entry which is preliminary data.</text>
</comment>
<evidence type="ECO:0000256" key="4">
    <source>
        <dbReference type="ARBA" id="ARBA00022759"/>
    </source>
</evidence>
<dbReference type="PANTHER" id="PTHR33146:SF26">
    <property type="entry name" value="ENDONUCLEASE 4"/>
    <property type="match status" value="1"/>
</dbReference>
<keyword evidence="8" id="KW-1133">Transmembrane helix</keyword>
<evidence type="ECO:0000256" key="2">
    <source>
        <dbReference type="ARBA" id="ARBA00022722"/>
    </source>
</evidence>
<reference evidence="10" key="1">
    <citation type="submission" date="2022-10" db="EMBL/GenBank/DDBJ databases">
        <title>Adaptive evolution leads to modifications in subtelomeric GC content in a zoonotic Cryptosporidium species.</title>
        <authorList>
            <person name="Li J."/>
            <person name="Feng Y."/>
            <person name="Xiao L."/>
        </authorList>
    </citation>
    <scope>NUCLEOTIDE SEQUENCE</scope>
    <source>
        <strain evidence="10">33844</strain>
    </source>
</reference>